<dbReference type="PANTHER" id="PTHR24345:SF0">
    <property type="entry name" value="CELL CYCLE SERINE_THREONINE-PROTEIN KINASE CDC5_MSD2"/>
    <property type="match status" value="1"/>
</dbReference>
<feature type="binding site" evidence="7">
    <location>
        <position position="218"/>
    </location>
    <ligand>
        <name>ATP</name>
        <dbReference type="ChEBI" id="CHEBI:30616"/>
    </ligand>
</feature>
<accession>A0ABD3R7Q6</accession>
<dbReference type="CDD" id="cd14099">
    <property type="entry name" value="STKc_PLK"/>
    <property type="match status" value="1"/>
</dbReference>
<feature type="compositionally biased region" description="Low complexity" evidence="9">
    <location>
        <begin position="130"/>
        <end position="164"/>
    </location>
</feature>
<feature type="domain" description="POLO box" evidence="11">
    <location>
        <begin position="805"/>
        <end position="885"/>
    </location>
</feature>
<gene>
    <name evidence="12" type="ORF">ACHAXA_000006</name>
</gene>
<dbReference type="GO" id="GO:0004674">
    <property type="term" value="F:protein serine/threonine kinase activity"/>
    <property type="evidence" value="ECO:0007669"/>
    <property type="project" value="UniProtKB-KW"/>
</dbReference>
<feature type="compositionally biased region" description="Low complexity" evidence="9">
    <location>
        <begin position="30"/>
        <end position="41"/>
    </location>
</feature>
<keyword evidence="4 7" id="KW-0547">Nucleotide-binding</keyword>
<dbReference type="Gene3D" id="1.10.510.10">
    <property type="entry name" value="Transferase(Phosphotransferase) domain 1"/>
    <property type="match status" value="1"/>
</dbReference>
<comment type="catalytic activity">
    <reaction evidence="8">
        <text>L-threonyl-[protein] + ATP = O-phospho-L-threonyl-[protein] + ADP + H(+)</text>
        <dbReference type="Rhea" id="RHEA:46608"/>
        <dbReference type="Rhea" id="RHEA-COMP:11060"/>
        <dbReference type="Rhea" id="RHEA-COMP:11605"/>
        <dbReference type="ChEBI" id="CHEBI:15378"/>
        <dbReference type="ChEBI" id="CHEBI:30013"/>
        <dbReference type="ChEBI" id="CHEBI:30616"/>
        <dbReference type="ChEBI" id="CHEBI:61977"/>
        <dbReference type="ChEBI" id="CHEBI:456216"/>
        <dbReference type="EC" id="2.7.11.21"/>
    </reaction>
</comment>
<evidence type="ECO:0000259" key="10">
    <source>
        <dbReference type="PROSITE" id="PS50011"/>
    </source>
</evidence>
<dbReference type="InterPro" id="IPR017441">
    <property type="entry name" value="Protein_kinase_ATP_BS"/>
</dbReference>
<feature type="domain" description="POLO box" evidence="11">
    <location>
        <begin position="688"/>
        <end position="772"/>
    </location>
</feature>
<dbReference type="SMART" id="SM00220">
    <property type="entry name" value="S_TKc"/>
    <property type="match status" value="1"/>
</dbReference>
<dbReference type="PANTHER" id="PTHR24345">
    <property type="entry name" value="SERINE/THREONINE-PROTEIN KINASE PLK"/>
    <property type="match status" value="1"/>
</dbReference>
<keyword evidence="1 8" id="KW-0723">Serine/threonine-protein kinase</keyword>
<dbReference type="SUPFAM" id="SSF56112">
    <property type="entry name" value="Protein kinase-like (PK-like)"/>
    <property type="match status" value="1"/>
</dbReference>
<evidence type="ECO:0000256" key="9">
    <source>
        <dbReference type="SAM" id="MobiDB-lite"/>
    </source>
</evidence>
<dbReference type="AlphaFoldDB" id="A0ABD3R7Q6"/>
<dbReference type="InterPro" id="IPR008271">
    <property type="entry name" value="Ser/Thr_kinase_AS"/>
</dbReference>
<dbReference type="PROSITE" id="PS50011">
    <property type="entry name" value="PROTEIN_KINASE_DOM"/>
    <property type="match status" value="1"/>
</dbReference>
<feature type="region of interest" description="Disordered" evidence="9">
    <location>
        <begin position="122"/>
        <end position="165"/>
    </location>
</feature>
<comment type="caution">
    <text evidence="12">The sequence shown here is derived from an EMBL/GenBank/DDBJ whole genome shotgun (WGS) entry which is preliminary data.</text>
</comment>
<dbReference type="PROSITE" id="PS50078">
    <property type="entry name" value="POLO_BOX"/>
    <property type="match status" value="2"/>
</dbReference>
<evidence type="ECO:0000256" key="3">
    <source>
        <dbReference type="ARBA" id="ARBA00022737"/>
    </source>
</evidence>
<proteinExistence type="inferred from homology"/>
<dbReference type="Proteomes" id="UP001530377">
    <property type="component" value="Unassembled WGS sequence"/>
</dbReference>
<dbReference type="InterPro" id="IPR033701">
    <property type="entry name" value="POLO_box_1"/>
</dbReference>
<dbReference type="InterPro" id="IPR000959">
    <property type="entry name" value="POLO_box_dom"/>
</dbReference>
<evidence type="ECO:0000259" key="11">
    <source>
        <dbReference type="PROSITE" id="PS50078"/>
    </source>
</evidence>
<evidence type="ECO:0000256" key="1">
    <source>
        <dbReference type="ARBA" id="ARBA00022527"/>
    </source>
</evidence>
<evidence type="ECO:0000256" key="4">
    <source>
        <dbReference type="ARBA" id="ARBA00022741"/>
    </source>
</evidence>
<keyword evidence="5 8" id="KW-0418">Kinase</keyword>
<dbReference type="FunFam" id="1.10.510.10:FF:000571">
    <property type="entry name" value="Maternal embryonic leucine zipper kinase"/>
    <property type="match status" value="1"/>
</dbReference>
<dbReference type="PROSITE" id="PS00107">
    <property type="entry name" value="PROTEIN_KINASE_ATP"/>
    <property type="match status" value="1"/>
</dbReference>
<dbReference type="CDD" id="cd13118">
    <property type="entry name" value="POLO_box_1"/>
    <property type="match status" value="1"/>
</dbReference>
<dbReference type="FunFam" id="3.30.200.20:FF:000091">
    <property type="entry name" value="Serine/threonine-protein kinase PLK"/>
    <property type="match status" value="1"/>
</dbReference>
<name>A0ABD3R7Q6_9STRA</name>
<dbReference type="InterPro" id="IPR036947">
    <property type="entry name" value="POLO_box_dom_sf"/>
</dbReference>
<keyword evidence="2 8" id="KW-0808">Transferase</keyword>
<evidence type="ECO:0000313" key="12">
    <source>
        <dbReference type="EMBL" id="KAL3808823.1"/>
    </source>
</evidence>
<dbReference type="FunFam" id="3.30.1120.30:FF:000013">
    <property type="entry name" value="Serine/threonine-protein kinase PLK"/>
    <property type="match status" value="1"/>
</dbReference>
<protein>
    <recommendedName>
        <fullName evidence="8">Serine/threonine-protein kinase PLK</fullName>
        <ecNumber evidence="8">2.7.11.21</ecNumber>
    </recommendedName>
    <alternativeName>
        <fullName evidence="8">Polo-like kinase</fullName>
    </alternativeName>
</protein>
<dbReference type="Pfam" id="PF00069">
    <property type="entry name" value="Pkinase"/>
    <property type="match status" value="1"/>
</dbReference>
<evidence type="ECO:0000313" key="13">
    <source>
        <dbReference type="Proteomes" id="UP001530377"/>
    </source>
</evidence>
<dbReference type="EMBL" id="JALLPB020000467">
    <property type="protein sequence ID" value="KAL3808823.1"/>
    <property type="molecule type" value="Genomic_DNA"/>
</dbReference>
<feature type="compositionally biased region" description="Low complexity" evidence="9">
    <location>
        <begin position="67"/>
        <end position="79"/>
    </location>
</feature>
<evidence type="ECO:0000256" key="8">
    <source>
        <dbReference type="RuleBase" id="RU361162"/>
    </source>
</evidence>
<comment type="similarity">
    <text evidence="8">Belongs to the protein kinase superfamily. Ser/Thr protein kinase family. CDC5/Polo subfamily.</text>
</comment>
<keyword evidence="6 7" id="KW-0067">ATP-binding</keyword>
<organism evidence="12 13">
    <name type="scientific">Cyclostephanos tholiformis</name>
    <dbReference type="NCBI Taxonomy" id="382380"/>
    <lineage>
        <taxon>Eukaryota</taxon>
        <taxon>Sar</taxon>
        <taxon>Stramenopiles</taxon>
        <taxon>Ochrophyta</taxon>
        <taxon>Bacillariophyta</taxon>
        <taxon>Coscinodiscophyceae</taxon>
        <taxon>Thalassiosirophycidae</taxon>
        <taxon>Stephanodiscales</taxon>
        <taxon>Stephanodiscaceae</taxon>
        <taxon>Cyclostephanos</taxon>
    </lineage>
</organism>
<feature type="region of interest" description="Disordered" evidence="9">
    <location>
        <begin position="1"/>
        <end position="94"/>
    </location>
</feature>
<dbReference type="Pfam" id="PF00659">
    <property type="entry name" value="POLO_box"/>
    <property type="match status" value="2"/>
</dbReference>
<feature type="domain" description="Protein kinase" evidence="10">
    <location>
        <begin position="189"/>
        <end position="447"/>
    </location>
</feature>
<dbReference type="Gene3D" id="3.30.1120.30">
    <property type="entry name" value="POLO box domain"/>
    <property type="match status" value="2"/>
</dbReference>
<evidence type="ECO:0000256" key="6">
    <source>
        <dbReference type="ARBA" id="ARBA00022840"/>
    </source>
</evidence>
<sequence length="889" mass="98471">MNRAAPRSRAPLGQRSVNNVENQNNGMKVAEASATSSSASSLVAKPTIPPSKKDSKPISLSTFNRQASTATTVSSEASTNCGGGGSGSEGNRAFDSLSSETLRQVIGGGGGIVDDDATTKKQPLAASRTNQNQQHHQNVVSSVATKKVSKSSAVTSSSSSTSTSNIAEPITIVEHRKRPCGDGYTVHTYLRGKLLGKGGFAKVYKVTSLDTNKEYAVKIVPKANLVKSRARQKQLQTEIKIHRTMKHANICEYKHFFEDKVNCYILLELCHNQSMNEMIKRRKSLTEEETRLLMLQVVDAVTFMHDCNVIHRDLKLGNLFLSKTMNIKVGDFGLACRVDSTDEKRRTICGTPNYIAPEVIEGNKEKRGHSFEVDVWSMGVVCFTMLVGKPPYESTDVKSTYRRILANEYSFPQGKVSGDARLLISSMLQTDPKMRPTLEEIRQHPFFTMHQIPGSIPSTCTISAPIWSTDEFGELHVIKPTSALDIDDPKDSKTIINHQTTVLDRVKDAATQLQHVPVGSIKASSSVAKKATVPKAGVTSAGGGAFNIYDDVNDQAVEVNLETQNNFVPSVNVETKIDSSVQRMTEQMTSCGIDDEVRDMPPGTWSSPKPYSAVEQSRQMKEAAPSMTSFRPKPSHQSPSAYSDDLHELVMMHSRLEECLANYERVQNGGAKAECPLIGGEVWGSKKWVTRYVDYTSKYGLGFLLNDGSSGVYFNDSTKAVHSATCDRFIYVERRGGADREPVSMYTLTNFPEDVLKKKVTLLQHFRSYLMEQQKRAEDAGEAEPHTSNFEERQDIDTIEAPMVFMKKWIKTKHAMLFRLSNGTIQVLFYDMTEVLISSEGKLITFVDKDKNRFVHSTAEVANKQLGDVSRRLKYAKEILSQLISASKR</sequence>
<dbReference type="PROSITE" id="PS00108">
    <property type="entry name" value="PROTEIN_KINASE_ST"/>
    <property type="match status" value="1"/>
</dbReference>
<dbReference type="InterPro" id="IPR000719">
    <property type="entry name" value="Prot_kinase_dom"/>
</dbReference>
<dbReference type="SUPFAM" id="SSF82615">
    <property type="entry name" value="Polo-box domain"/>
    <property type="match status" value="2"/>
</dbReference>
<dbReference type="Gene3D" id="3.30.200.20">
    <property type="entry name" value="Phosphorylase Kinase, domain 1"/>
    <property type="match status" value="1"/>
</dbReference>
<feature type="compositionally biased region" description="Polar residues" evidence="9">
    <location>
        <begin position="604"/>
        <end position="617"/>
    </location>
</feature>
<evidence type="ECO:0000256" key="2">
    <source>
        <dbReference type="ARBA" id="ARBA00022679"/>
    </source>
</evidence>
<dbReference type="CDD" id="cd13117">
    <property type="entry name" value="POLO_box_2"/>
    <property type="match status" value="1"/>
</dbReference>
<dbReference type="InterPro" id="IPR011009">
    <property type="entry name" value="Kinase-like_dom_sf"/>
</dbReference>
<evidence type="ECO:0000256" key="7">
    <source>
        <dbReference type="PROSITE-ProRule" id="PRU10141"/>
    </source>
</evidence>
<evidence type="ECO:0000256" key="5">
    <source>
        <dbReference type="ARBA" id="ARBA00022777"/>
    </source>
</evidence>
<dbReference type="EC" id="2.7.11.21" evidence="8"/>
<dbReference type="GO" id="GO:0005524">
    <property type="term" value="F:ATP binding"/>
    <property type="evidence" value="ECO:0007669"/>
    <property type="project" value="UniProtKB-UniRule"/>
</dbReference>
<reference evidence="12 13" key="1">
    <citation type="submission" date="2024-10" db="EMBL/GenBank/DDBJ databases">
        <title>Updated reference genomes for cyclostephanoid diatoms.</title>
        <authorList>
            <person name="Roberts W.R."/>
            <person name="Alverson A.J."/>
        </authorList>
    </citation>
    <scope>NUCLEOTIDE SEQUENCE [LARGE SCALE GENOMIC DNA]</scope>
    <source>
        <strain evidence="12 13">AJA228-03</strain>
    </source>
</reference>
<keyword evidence="3" id="KW-0677">Repeat</keyword>
<keyword evidence="13" id="KW-1185">Reference proteome</keyword>
<feature type="region of interest" description="Disordered" evidence="9">
    <location>
        <begin position="593"/>
        <end position="641"/>
    </location>
</feature>
<dbReference type="InterPro" id="IPR033695">
    <property type="entry name" value="POLO_box_2"/>
</dbReference>
<feature type="compositionally biased region" description="Polar residues" evidence="9">
    <location>
        <begin position="15"/>
        <end position="26"/>
    </location>
</feature>